<evidence type="ECO:0000256" key="4">
    <source>
        <dbReference type="ARBA" id="ARBA00022679"/>
    </source>
</evidence>
<feature type="domain" description="Glycosyl transferase family 28 C-terminal" evidence="5">
    <location>
        <begin position="201"/>
        <end position="341"/>
    </location>
</feature>
<protein>
    <submittedName>
        <fullName evidence="7">Glycosyltransferase</fullName>
    </submittedName>
</protein>
<comment type="similarity">
    <text evidence="2">Belongs to the glycosyltransferase 28 family.</text>
</comment>
<dbReference type="InterPro" id="IPR007235">
    <property type="entry name" value="Glyco_trans_28_C"/>
</dbReference>
<dbReference type="RefSeq" id="WP_390268583.1">
    <property type="nucleotide sequence ID" value="NZ_JBHRSA010000009.1"/>
</dbReference>
<name>A0ABV7CSG4_9BACI</name>
<dbReference type="Proteomes" id="UP001595279">
    <property type="component" value="Unassembled WGS sequence"/>
</dbReference>
<reference evidence="8" key="1">
    <citation type="journal article" date="2019" name="Int. J. Syst. Evol. Microbiol.">
        <title>The Global Catalogue of Microorganisms (GCM) 10K type strain sequencing project: providing services to taxonomists for standard genome sequencing and annotation.</title>
        <authorList>
            <consortium name="The Broad Institute Genomics Platform"/>
            <consortium name="The Broad Institute Genome Sequencing Center for Infectious Disease"/>
            <person name="Wu L."/>
            <person name="Ma J."/>
        </authorList>
    </citation>
    <scope>NUCLEOTIDE SEQUENCE [LARGE SCALE GENOMIC DNA]</scope>
    <source>
        <strain evidence="8">KCTC 13128</strain>
    </source>
</reference>
<dbReference type="InterPro" id="IPR050519">
    <property type="entry name" value="Glycosyltransf_28_UgtP"/>
</dbReference>
<accession>A0ABV7CSG4</accession>
<dbReference type="PANTHER" id="PTHR43025:SF3">
    <property type="entry name" value="MONOGALACTOSYLDIACYLGLYCEROL SYNTHASE 1, CHLOROPLASTIC"/>
    <property type="match status" value="1"/>
</dbReference>
<dbReference type="Pfam" id="PF04101">
    <property type="entry name" value="Glyco_tran_28_C"/>
    <property type="match status" value="1"/>
</dbReference>
<evidence type="ECO:0000256" key="3">
    <source>
        <dbReference type="ARBA" id="ARBA00022676"/>
    </source>
</evidence>
<evidence type="ECO:0000256" key="1">
    <source>
        <dbReference type="ARBA" id="ARBA00004370"/>
    </source>
</evidence>
<comment type="caution">
    <text evidence="7">The sequence shown here is derived from an EMBL/GenBank/DDBJ whole genome shotgun (WGS) entry which is preliminary data.</text>
</comment>
<evidence type="ECO:0000256" key="2">
    <source>
        <dbReference type="ARBA" id="ARBA00006962"/>
    </source>
</evidence>
<evidence type="ECO:0000259" key="5">
    <source>
        <dbReference type="Pfam" id="PF04101"/>
    </source>
</evidence>
<proteinExistence type="inferred from homology"/>
<evidence type="ECO:0000313" key="8">
    <source>
        <dbReference type="Proteomes" id="UP001595279"/>
    </source>
</evidence>
<dbReference type="PANTHER" id="PTHR43025">
    <property type="entry name" value="MONOGALACTOSYLDIACYLGLYCEROL SYNTHASE"/>
    <property type="match status" value="1"/>
</dbReference>
<keyword evidence="8" id="KW-1185">Reference proteome</keyword>
<dbReference type="SUPFAM" id="SSF53756">
    <property type="entry name" value="UDP-Glycosyltransferase/glycogen phosphorylase"/>
    <property type="match status" value="1"/>
</dbReference>
<gene>
    <name evidence="7" type="ORF">ACFOGI_03685</name>
</gene>
<dbReference type="Gene3D" id="3.40.50.2000">
    <property type="entry name" value="Glycogen Phosphorylase B"/>
    <property type="match status" value="1"/>
</dbReference>
<dbReference type="InterPro" id="IPR009695">
    <property type="entry name" value="Diacylglyc_glucosyltr_N"/>
</dbReference>
<sequence length="371" mass="43029">MRKILFLPLLRLPSGHHHVAESIQQQLEQAEDEFTYEKVELISHSYGRAESIISTAYLSWIHSFPKFYSMVYQYGALRERAVNKRYLLYEWLFQKKILQLLLQTRPDVVICTHALPSYLLSRLKAKGAWNGKVVNVYTDYFINNLWGIKEINYHLVPSQQVKKYLMDRGVLPDHIIVSGIPIHPTLQTRKKSSGHSTGYTIIISGGNMGAGPMRELLHHLKPEGLVHYKVLCGKNFRLYHHLRHSGLSNVQPIPYISSKQKMNELYDAADAFITKPGGITVTECLWKKIPLFVYESLPGQEEINLKYLKEHGLASHLPSWKNTTFSMEKIILEELMDSDRISRWVRQMEKFHEGLEKTDFPELIRKIITSD</sequence>
<keyword evidence="4" id="KW-0808">Transferase</keyword>
<keyword evidence="3" id="KW-0328">Glycosyltransferase</keyword>
<organism evidence="7 8">
    <name type="scientific">Virgibacillus xinjiangensis</name>
    <dbReference type="NCBI Taxonomy" id="393090"/>
    <lineage>
        <taxon>Bacteria</taxon>
        <taxon>Bacillati</taxon>
        <taxon>Bacillota</taxon>
        <taxon>Bacilli</taxon>
        <taxon>Bacillales</taxon>
        <taxon>Bacillaceae</taxon>
        <taxon>Virgibacillus</taxon>
    </lineage>
</organism>
<dbReference type="EMBL" id="JBHRSA010000009">
    <property type="protein sequence ID" value="MFC3039339.1"/>
    <property type="molecule type" value="Genomic_DNA"/>
</dbReference>
<dbReference type="Pfam" id="PF06925">
    <property type="entry name" value="MGDG_synth"/>
    <property type="match status" value="1"/>
</dbReference>
<feature type="domain" description="Diacylglycerol glucosyltransferase N-terminal" evidence="6">
    <location>
        <begin position="16"/>
        <end position="182"/>
    </location>
</feature>
<evidence type="ECO:0000259" key="6">
    <source>
        <dbReference type="Pfam" id="PF06925"/>
    </source>
</evidence>
<evidence type="ECO:0000313" key="7">
    <source>
        <dbReference type="EMBL" id="MFC3039339.1"/>
    </source>
</evidence>
<comment type="subcellular location">
    <subcellularLocation>
        <location evidence="1">Membrane</location>
    </subcellularLocation>
</comment>